<protein>
    <submittedName>
        <fullName evidence="1">Uncharacterized protein</fullName>
    </submittedName>
</protein>
<reference evidence="1" key="1">
    <citation type="submission" date="2018-07" db="EMBL/GenBank/DDBJ databases">
        <authorList>
            <person name="Quirk P.G."/>
            <person name="Krulwich T.A."/>
        </authorList>
    </citation>
    <scope>NUCLEOTIDE SEQUENCE</scope>
</reference>
<proteinExistence type="predicted"/>
<dbReference type="EMBL" id="UIDG01000515">
    <property type="protein sequence ID" value="SUS08037.1"/>
    <property type="molecule type" value="Genomic_DNA"/>
</dbReference>
<evidence type="ECO:0000313" key="1">
    <source>
        <dbReference type="EMBL" id="SUS08037.1"/>
    </source>
</evidence>
<sequence length="24" mass="2742">MEKVGMAENTVAISLIHTAFLYFR</sequence>
<gene>
    <name evidence="1" type="ORF">DF3PB_5620003</name>
</gene>
<accession>A0A380TJ54</accession>
<dbReference type="AlphaFoldDB" id="A0A380TJ54"/>
<name>A0A380TJ54_9ZZZZ</name>
<organism evidence="1">
    <name type="scientific">metagenome</name>
    <dbReference type="NCBI Taxonomy" id="256318"/>
    <lineage>
        <taxon>unclassified sequences</taxon>
        <taxon>metagenomes</taxon>
    </lineage>
</organism>